<reference evidence="2 3" key="1">
    <citation type="submission" date="2015-12" db="EMBL/GenBank/DDBJ databases">
        <title>Draft genome of Thermovenabulum gondwanense isolated from a red thermophilic microbial mat colonisisng an outflow channel of a bore well.</title>
        <authorList>
            <person name="Patel B.K."/>
        </authorList>
    </citation>
    <scope>NUCLEOTIDE SEQUENCE [LARGE SCALE GENOMIC DNA]</scope>
    <source>
        <strain evidence="2 3">R270</strain>
    </source>
</reference>
<protein>
    <recommendedName>
        <fullName evidence="1">Polymerase nucleotidyl transferase domain-containing protein</fullName>
    </recommendedName>
</protein>
<proteinExistence type="predicted"/>
<gene>
    <name evidence="2" type="ORF">ATZ99_10870</name>
</gene>
<dbReference type="Gene3D" id="3.30.460.10">
    <property type="entry name" value="Beta Polymerase, domain 2"/>
    <property type="match status" value="1"/>
</dbReference>
<dbReference type="InterPro" id="IPR002934">
    <property type="entry name" value="Polymerase_NTP_transf_dom"/>
</dbReference>
<evidence type="ECO:0000313" key="2">
    <source>
        <dbReference type="EMBL" id="KYO66459.1"/>
    </source>
</evidence>
<dbReference type="SUPFAM" id="SSF81301">
    <property type="entry name" value="Nucleotidyltransferase"/>
    <property type="match status" value="1"/>
</dbReference>
<keyword evidence="3" id="KW-1185">Reference proteome</keyword>
<evidence type="ECO:0000313" key="3">
    <source>
        <dbReference type="Proteomes" id="UP000075737"/>
    </source>
</evidence>
<dbReference type="InterPro" id="IPR052548">
    <property type="entry name" value="Type_VII_TA_antitoxin"/>
</dbReference>
<dbReference type="GO" id="GO:0016779">
    <property type="term" value="F:nucleotidyltransferase activity"/>
    <property type="evidence" value="ECO:0007669"/>
    <property type="project" value="InterPro"/>
</dbReference>
<dbReference type="PANTHER" id="PTHR33933">
    <property type="entry name" value="NUCLEOTIDYLTRANSFERASE"/>
    <property type="match status" value="1"/>
</dbReference>
<organism evidence="2 3">
    <name type="scientific">Thermovenabulum gondwanense</name>
    <dbReference type="NCBI Taxonomy" id="520767"/>
    <lineage>
        <taxon>Bacteria</taxon>
        <taxon>Bacillati</taxon>
        <taxon>Bacillota</taxon>
        <taxon>Clostridia</taxon>
        <taxon>Thermosediminibacterales</taxon>
        <taxon>Thermosediminibacteraceae</taxon>
        <taxon>Thermovenabulum</taxon>
    </lineage>
</organism>
<dbReference type="EMBL" id="LOHZ01000027">
    <property type="protein sequence ID" value="KYO66459.1"/>
    <property type="molecule type" value="Genomic_DNA"/>
</dbReference>
<dbReference type="Pfam" id="PF01909">
    <property type="entry name" value="NTP_transf_2"/>
    <property type="match status" value="1"/>
</dbReference>
<name>A0A162MK34_9FIRM</name>
<dbReference type="AlphaFoldDB" id="A0A162MK34"/>
<comment type="caution">
    <text evidence="2">The sequence shown here is derived from an EMBL/GenBank/DDBJ whole genome shotgun (WGS) entry which is preliminary data.</text>
</comment>
<dbReference type="InterPro" id="IPR043519">
    <property type="entry name" value="NT_sf"/>
</dbReference>
<evidence type="ECO:0000259" key="1">
    <source>
        <dbReference type="Pfam" id="PF01909"/>
    </source>
</evidence>
<accession>A0A162MK34</accession>
<dbReference type="CDD" id="cd05403">
    <property type="entry name" value="NT_KNTase_like"/>
    <property type="match status" value="1"/>
</dbReference>
<dbReference type="PANTHER" id="PTHR33933:SF1">
    <property type="entry name" value="PROTEIN ADENYLYLTRANSFERASE MNTA-RELATED"/>
    <property type="match status" value="1"/>
</dbReference>
<dbReference type="Proteomes" id="UP000075737">
    <property type="component" value="Unassembled WGS sequence"/>
</dbReference>
<feature type="domain" description="Polymerase nucleotidyl transferase" evidence="1">
    <location>
        <begin position="15"/>
        <end position="76"/>
    </location>
</feature>
<dbReference type="STRING" id="520767.ATZ99_10870"/>
<sequence length="165" mass="19448">MSMYRKYFQVIIDLLVKEVKNFYKDRLITLVIFGSVGRDSFRPDSDIDFLIIADDLPRGRMARINEFLKVEKKIEPLINSLKKQGINTYLSPVIKQKDEVLMGSPLFLDMVDDAKILYDKDNFFRDYLLNFKEKLNELGAQKIYKGGAWYWVLSKDYREGEVIEI</sequence>